<protein>
    <submittedName>
        <fullName evidence="2">Uncharacterized protein</fullName>
    </submittedName>
</protein>
<keyword evidence="1" id="KW-0472">Membrane</keyword>
<name>A0A1M5MPV9_9GAMM</name>
<dbReference type="GeneID" id="98638203"/>
<organism evidence="2 3">
    <name type="scientific">Stutzerimonas xanthomarina DSM 18231</name>
    <dbReference type="NCBI Taxonomy" id="1403346"/>
    <lineage>
        <taxon>Bacteria</taxon>
        <taxon>Pseudomonadati</taxon>
        <taxon>Pseudomonadota</taxon>
        <taxon>Gammaproteobacteria</taxon>
        <taxon>Pseudomonadales</taxon>
        <taxon>Pseudomonadaceae</taxon>
        <taxon>Stutzerimonas</taxon>
    </lineage>
</organism>
<dbReference type="RefSeq" id="WP_073299808.1">
    <property type="nucleotide sequence ID" value="NZ_FQXA01000002.1"/>
</dbReference>
<dbReference type="AlphaFoldDB" id="A0A1M5MPV9"/>
<sequence length="156" mass="17992">MESWVPLIVAFVGVVFGSYFAFSRTKHEKLWIDRYNRICSALEKANLLHRYFTARSNGEAQMTGLTAYEYEQLDSSWPAARHNLGHEITMIRMLFSARQVSSAVAAWDNLEKEMFMLLELTPGYDFDVQFRTLSDAAMQLEEALILLARKGCLKPW</sequence>
<evidence type="ECO:0000256" key="1">
    <source>
        <dbReference type="SAM" id="Phobius"/>
    </source>
</evidence>
<evidence type="ECO:0000313" key="2">
    <source>
        <dbReference type="EMBL" id="SHG79237.1"/>
    </source>
</evidence>
<reference evidence="2 3" key="1">
    <citation type="submission" date="2016-11" db="EMBL/GenBank/DDBJ databases">
        <authorList>
            <person name="Jaros S."/>
            <person name="Januszkiewicz K."/>
            <person name="Wedrychowicz H."/>
        </authorList>
    </citation>
    <scope>NUCLEOTIDE SEQUENCE [LARGE SCALE GENOMIC DNA]</scope>
    <source>
        <strain evidence="2 3">DSM 18231</strain>
    </source>
</reference>
<dbReference type="EMBL" id="FQXA01000002">
    <property type="protein sequence ID" value="SHG79237.1"/>
    <property type="molecule type" value="Genomic_DNA"/>
</dbReference>
<feature type="transmembrane region" description="Helical" evidence="1">
    <location>
        <begin position="6"/>
        <end position="22"/>
    </location>
</feature>
<dbReference type="Proteomes" id="UP000184000">
    <property type="component" value="Unassembled WGS sequence"/>
</dbReference>
<evidence type="ECO:0000313" key="3">
    <source>
        <dbReference type="Proteomes" id="UP000184000"/>
    </source>
</evidence>
<accession>A0A1M5MPV9</accession>
<keyword evidence="1" id="KW-1133">Transmembrane helix</keyword>
<proteinExistence type="predicted"/>
<keyword evidence="1" id="KW-0812">Transmembrane</keyword>
<gene>
    <name evidence="2" type="ORF">SAMN02744645_1410</name>
</gene>